<gene>
    <name evidence="3" type="ORF">ACFSKX_11920</name>
</gene>
<proteinExistence type="predicted"/>
<reference evidence="4" key="1">
    <citation type="journal article" date="2019" name="Int. J. Syst. Evol. Microbiol.">
        <title>The Global Catalogue of Microorganisms (GCM) 10K type strain sequencing project: providing services to taxonomists for standard genome sequencing and annotation.</title>
        <authorList>
            <consortium name="The Broad Institute Genomics Platform"/>
            <consortium name="The Broad Institute Genome Sequencing Center for Infectious Disease"/>
            <person name="Wu L."/>
            <person name="Ma J."/>
        </authorList>
    </citation>
    <scope>NUCLEOTIDE SEQUENCE [LARGE SCALE GENOMIC DNA]</scope>
    <source>
        <strain evidence="4">KCTC 12848</strain>
    </source>
</reference>
<evidence type="ECO:0008006" key="5">
    <source>
        <dbReference type="Google" id="ProtNLM"/>
    </source>
</evidence>
<evidence type="ECO:0000313" key="4">
    <source>
        <dbReference type="Proteomes" id="UP001597425"/>
    </source>
</evidence>
<organism evidence="3 4">
    <name type="scientific">Microbulbifer halophilus</name>
    <dbReference type="NCBI Taxonomy" id="453963"/>
    <lineage>
        <taxon>Bacteria</taxon>
        <taxon>Pseudomonadati</taxon>
        <taxon>Pseudomonadota</taxon>
        <taxon>Gammaproteobacteria</taxon>
        <taxon>Cellvibrionales</taxon>
        <taxon>Microbulbiferaceae</taxon>
        <taxon>Microbulbifer</taxon>
    </lineage>
</organism>
<dbReference type="RefSeq" id="WP_265721193.1">
    <property type="nucleotide sequence ID" value="NZ_JAPIVK010000009.1"/>
</dbReference>
<feature type="signal peptide" evidence="2">
    <location>
        <begin position="1"/>
        <end position="32"/>
    </location>
</feature>
<protein>
    <recommendedName>
        <fullName evidence="5">YHYH domain-containing protein</fullName>
    </recommendedName>
</protein>
<feature type="chain" id="PRO_5046282778" description="YHYH domain-containing protein" evidence="2">
    <location>
        <begin position="33"/>
        <end position="90"/>
    </location>
</feature>
<dbReference type="Proteomes" id="UP001597425">
    <property type="component" value="Unassembled WGS sequence"/>
</dbReference>
<dbReference type="EMBL" id="JBHUJD010000014">
    <property type="protein sequence ID" value="MFD2311124.1"/>
    <property type="molecule type" value="Genomic_DNA"/>
</dbReference>
<evidence type="ECO:0000256" key="1">
    <source>
        <dbReference type="SAM" id="MobiDB-lite"/>
    </source>
</evidence>
<feature type="compositionally biased region" description="Pro residues" evidence="1">
    <location>
        <begin position="80"/>
        <end position="90"/>
    </location>
</feature>
<comment type="caution">
    <text evidence="3">The sequence shown here is derived from an EMBL/GenBank/DDBJ whole genome shotgun (WGS) entry which is preliminary data.</text>
</comment>
<feature type="region of interest" description="Disordered" evidence="1">
    <location>
        <begin position="70"/>
        <end position="90"/>
    </location>
</feature>
<keyword evidence="2" id="KW-0732">Signal</keyword>
<evidence type="ECO:0000256" key="2">
    <source>
        <dbReference type="SAM" id="SignalP"/>
    </source>
</evidence>
<sequence length="90" mass="9855">MKFRSGQLLPSGATTVLLIAASLALPACTDTAYVSGGNAGYGDVTHYRVTGRYYHCHPSGVCHNSRHPNFFRHGGYQQRPQPPPARPRPY</sequence>
<accession>A0ABW5ECL1</accession>
<evidence type="ECO:0000313" key="3">
    <source>
        <dbReference type="EMBL" id="MFD2311124.1"/>
    </source>
</evidence>
<keyword evidence="4" id="KW-1185">Reference proteome</keyword>
<name>A0ABW5ECL1_9GAMM</name>